<evidence type="ECO:0000256" key="7">
    <source>
        <dbReference type="RuleBase" id="RU003653"/>
    </source>
</evidence>
<feature type="binding site" evidence="6">
    <location>
        <position position="210"/>
    </location>
    <ligand>
        <name>a divalent metal cation</name>
        <dbReference type="ChEBI" id="CHEBI:60240"/>
        <label>2</label>
        <note>catalytic</note>
    </ligand>
</feature>
<dbReference type="GO" id="GO:0046872">
    <property type="term" value="F:metal ion binding"/>
    <property type="evidence" value="ECO:0007669"/>
    <property type="project" value="UniProtKB-UniRule"/>
</dbReference>
<evidence type="ECO:0000256" key="6">
    <source>
        <dbReference type="HAMAP-Rule" id="MF_01974"/>
    </source>
</evidence>
<feature type="binding site" evidence="6">
    <location>
        <position position="113"/>
    </location>
    <ligand>
        <name>a divalent metal cation</name>
        <dbReference type="ChEBI" id="CHEBI:60240"/>
        <label>1</label>
    </ligand>
</feature>
<comment type="similarity">
    <text evidence="6">Belongs to the peptidase M24A family. Methionine aminopeptidase type 1 subfamily.</text>
</comment>
<dbReference type="GO" id="GO:0005829">
    <property type="term" value="C:cytosol"/>
    <property type="evidence" value="ECO:0007669"/>
    <property type="project" value="TreeGrafter"/>
</dbReference>
<evidence type="ECO:0000256" key="4">
    <source>
        <dbReference type="ARBA" id="ARBA00022723"/>
    </source>
</evidence>
<dbReference type="GO" id="GO:0004239">
    <property type="term" value="F:initiator methionyl aminopeptidase activity"/>
    <property type="evidence" value="ECO:0007669"/>
    <property type="project" value="UniProtKB-UniRule"/>
</dbReference>
<evidence type="ECO:0000256" key="5">
    <source>
        <dbReference type="ARBA" id="ARBA00022801"/>
    </source>
</evidence>
<dbReference type="InterPro" id="IPR001714">
    <property type="entry name" value="Pept_M24_MAP"/>
</dbReference>
<comment type="function">
    <text evidence="1 6">Removes the N-terminal methionine from nascent proteins. The N-terminal methionine is often cleaved when the second residue in the primary sequence is small and uncharged (Met-Ala-, Cys, Gly, Pro, Ser, Thr, or Val). Requires deformylation of the N(alpha)-formylated initiator methionine before it can be hydrolyzed.</text>
</comment>
<evidence type="ECO:0000259" key="8">
    <source>
        <dbReference type="Pfam" id="PF00557"/>
    </source>
</evidence>
<gene>
    <name evidence="6 9" type="primary">map</name>
    <name evidence="9" type="ORF">JIN78_11530</name>
</gene>
<dbReference type="EC" id="3.4.11.18" evidence="6 7"/>
<dbReference type="HAMAP" id="MF_01974">
    <property type="entry name" value="MetAP_1"/>
    <property type="match status" value="1"/>
</dbReference>
<sequence length="272" mass="29572">MAKKKKNRIPIKGPEEIKGMREAGKTASEILQATAAFIEAGKSTAEIDAFAAAEIKRHGCTSAFLGYRGFPGNVCVGLNECVVHGIGREDQIVQDGDIVKIDVGIFKNGWVGDNATTVPVGKIDEGTKTLLAATEQSLFNAIEYAVEGNRLWDLCGSVNTYVRQFKFTVVRDLVGHGVGRDLHEEPQVPNYRPMGRRSPILKAGMVLAIEPMVNAGTQHVETLEDGWTLVTEDRANSAHFEHTVLVGKEAPEILTWRPRTALPEQLGIAALT</sequence>
<feature type="binding site" evidence="6">
    <location>
        <position position="84"/>
    </location>
    <ligand>
        <name>substrate</name>
    </ligand>
</feature>
<dbReference type="GO" id="GO:0006508">
    <property type="term" value="P:proteolysis"/>
    <property type="evidence" value="ECO:0007669"/>
    <property type="project" value="UniProtKB-KW"/>
</dbReference>
<dbReference type="Proteomes" id="UP000604083">
    <property type="component" value="Unassembled WGS sequence"/>
</dbReference>
<dbReference type="PANTHER" id="PTHR43330:SF27">
    <property type="entry name" value="METHIONINE AMINOPEPTIDASE"/>
    <property type="match status" value="1"/>
</dbReference>
<accession>A0A934VLH5</accession>
<dbReference type="Pfam" id="PF00557">
    <property type="entry name" value="Peptidase_M24"/>
    <property type="match status" value="1"/>
</dbReference>
<feature type="binding site" evidence="6">
    <location>
        <position position="113"/>
    </location>
    <ligand>
        <name>a divalent metal cation</name>
        <dbReference type="ChEBI" id="CHEBI:60240"/>
        <label>2</label>
        <note>catalytic</note>
    </ligand>
</feature>
<evidence type="ECO:0000313" key="10">
    <source>
        <dbReference type="Proteomes" id="UP000604083"/>
    </source>
</evidence>
<dbReference type="EMBL" id="JAENIO010000029">
    <property type="protein sequence ID" value="MBK1834694.1"/>
    <property type="molecule type" value="Genomic_DNA"/>
</dbReference>
<name>A0A934VLH5_9BACT</name>
<dbReference type="InterPro" id="IPR000994">
    <property type="entry name" value="Pept_M24"/>
</dbReference>
<dbReference type="NCBIfam" id="TIGR00500">
    <property type="entry name" value="met_pdase_I"/>
    <property type="match status" value="1"/>
</dbReference>
<proteinExistence type="inferred from homology"/>
<dbReference type="CDD" id="cd01086">
    <property type="entry name" value="MetAP1"/>
    <property type="match status" value="1"/>
</dbReference>
<protein>
    <recommendedName>
        <fullName evidence="6 7">Methionine aminopeptidase</fullName>
        <shortName evidence="6">MAP</shortName>
        <shortName evidence="6">MetAP</shortName>
        <ecNumber evidence="6 7">3.4.11.18</ecNumber>
    </recommendedName>
    <alternativeName>
        <fullName evidence="6">Peptidase M</fullName>
    </alternativeName>
</protein>
<evidence type="ECO:0000313" key="9">
    <source>
        <dbReference type="EMBL" id="MBK1834694.1"/>
    </source>
</evidence>
<dbReference type="GO" id="GO:0070006">
    <property type="term" value="F:metalloaminopeptidase activity"/>
    <property type="evidence" value="ECO:0007669"/>
    <property type="project" value="UniProtKB-UniRule"/>
</dbReference>
<dbReference type="InterPro" id="IPR002467">
    <property type="entry name" value="Pept_M24A_MAP1"/>
</dbReference>
<dbReference type="InterPro" id="IPR036005">
    <property type="entry name" value="Creatinase/aminopeptidase-like"/>
</dbReference>
<feature type="binding site" evidence="6">
    <location>
        <position position="183"/>
    </location>
    <ligand>
        <name>substrate</name>
    </ligand>
</feature>
<comment type="caution">
    <text evidence="9">The sequence shown here is derived from an EMBL/GenBank/DDBJ whole genome shotgun (WGS) entry which is preliminary data.</text>
</comment>
<keyword evidence="2 6" id="KW-0031">Aminopeptidase</keyword>
<feature type="domain" description="Peptidase M24" evidence="8">
    <location>
        <begin position="19"/>
        <end position="247"/>
    </location>
</feature>
<dbReference type="PANTHER" id="PTHR43330">
    <property type="entry name" value="METHIONINE AMINOPEPTIDASE"/>
    <property type="match status" value="1"/>
</dbReference>
<keyword evidence="5 6" id="KW-0378">Hydrolase</keyword>
<comment type="subunit">
    <text evidence="6">Monomer.</text>
</comment>
<feature type="binding site" evidence="6">
    <location>
        <position position="241"/>
    </location>
    <ligand>
        <name>a divalent metal cation</name>
        <dbReference type="ChEBI" id="CHEBI:60240"/>
        <label>1</label>
    </ligand>
</feature>
<dbReference type="AlphaFoldDB" id="A0A934VLH5"/>
<keyword evidence="4 6" id="KW-0479">Metal-binding</keyword>
<comment type="catalytic activity">
    <reaction evidence="6 7">
        <text>Release of N-terminal amino acids, preferentially methionine, from peptides and arylamides.</text>
        <dbReference type="EC" id="3.4.11.18"/>
    </reaction>
</comment>
<evidence type="ECO:0000256" key="2">
    <source>
        <dbReference type="ARBA" id="ARBA00022438"/>
    </source>
</evidence>
<dbReference type="Gene3D" id="3.90.230.10">
    <property type="entry name" value="Creatinase/methionine aminopeptidase superfamily"/>
    <property type="match status" value="1"/>
</dbReference>
<feature type="binding site" evidence="6">
    <location>
        <position position="102"/>
    </location>
    <ligand>
        <name>a divalent metal cation</name>
        <dbReference type="ChEBI" id="CHEBI:60240"/>
        <label>1</label>
    </ligand>
</feature>
<organism evidence="9 10">
    <name type="scientific">Roseibacillus ishigakijimensis</name>
    <dbReference type="NCBI Taxonomy" id="454146"/>
    <lineage>
        <taxon>Bacteria</taxon>
        <taxon>Pseudomonadati</taxon>
        <taxon>Verrucomicrobiota</taxon>
        <taxon>Verrucomicrobiia</taxon>
        <taxon>Verrucomicrobiales</taxon>
        <taxon>Verrucomicrobiaceae</taxon>
        <taxon>Roseibacillus</taxon>
    </lineage>
</organism>
<dbReference type="RefSeq" id="WP_200392129.1">
    <property type="nucleotide sequence ID" value="NZ_JAENIO010000029.1"/>
</dbReference>
<reference evidence="9" key="1">
    <citation type="submission" date="2021-01" db="EMBL/GenBank/DDBJ databases">
        <title>Modified the classification status of verrucomicrobia.</title>
        <authorList>
            <person name="Feng X."/>
        </authorList>
    </citation>
    <scope>NUCLEOTIDE SEQUENCE</scope>
    <source>
        <strain evidence="9">KCTC 12986</strain>
    </source>
</reference>
<feature type="binding site" evidence="6">
    <location>
        <position position="241"/>
    </location>
    <ligand>
        <name>a divalent metal cation</name>
        <dbReference type="ChEBI" id="CHEBI:60240"/>
        <label>2</label>
        <note>catalytic</note>
    </ligand>
</feature>
<feature type="binding site" evidence="6">
    <location>
        <position position="176"/>
    </location>
    <ligand>
        <name>a divalent metal cation</name>
        <dbReference type="ChEBI" id="CHEBI:60240"/>
        <label>2</label>
        <note>catalytic</note>
    </ligand>
</feature>
<dbReference type="SUPFAM" id="SSF55920">
    <property type="entry name" value="Creatinase/aminopeptidase"/>
    <property type="match status" value="1"/>
</dbReference>
<evidence type="ECO:0000256" key="1">
    <source>
        <dbReference type="ARBA" id="ARBA00002521"/>
    </source>
</evidence>
<keyword evidence="3 6" id="KW-0645">Protease</keyword>
<comment type="cofactor">
    <cofactor evidence="6">
        <name>Co(2+)</name>
        <dbReference type="ChEBI" id="CHEBI:48828"/>
    </cofactor>
    <cofactor evidence="6">
        <name>Zn(2+)</name>
        <dbReference type="ChEBI" id="CHEBI:29105"/>
    </cofactor>
    <cofactor evidence="6">
        <name>Mn(2+)</name>
        <dbReference type="ChEBI" id="CHEBI:29035"/>
    </cofactor>
    <cofactor evidence="6">
        <name>Fe(2+)</name>
        <dbReference type="ChEBI" id="CHEBI:29033"/>
    </cofactor>
    <text evidence="6">Binds 2 divalent metal cations per subunit. Has a high-affinity and a low affinity metal-binding site. The true nature of the physiological cofactor is under debate. The enzyme is active with cobalt, zinc, manganese or divalent iron ions. Most likely, methionine aminopeptidases function as mononuclear Fe(2+)-metalloproteases under physiological conditions, and the catalytically relevant metal-binding site has been assigned to the histidine-containing high-affinity site.</text>
</comment>
<dbReference type="PRINTS" id="PR00599">
    <property type="entry name" value="MAPEPTIDASE"/>
</dbReference>
<evidence type="ECO:0000256" key="3">
    <source>
        <dbReference type="ARBA" id="ARBA00022670"/>
    </source>
</evidence>
<keyword evidence="10" id="KW-1185">Reference proteome</keyword>